<keyword evidence="3" id="KW-1185">Reference proteome</keyword>
<accession>A0A4Y7PFR7</accession>
<evidence type="ECO:0000256" key="1">
    <source>
        <dbReference type="SAM" id="MobiDB-lite"/>
    </source>
</evidence>
<sequence>MPFDLPSKILKRTLKMYTTDTSNDLESGFNEYALRRIQWSKHKFEKKPVRARIHGKIEDIYEASVRMEMLRTAVGGKPLIWAEGTRRELAVPAIEPLSMKSKWFPAACSPTVDPYLGSNLKEKYNTSIGEQKARGVRFVVNGWRARLHQWVGGIVKKGRDIPSEMGPPSSRGLERQRFPVQRPTGLGAEFSTKEKNCRRFSLEHTCRSQLGSWDGESSEWDTKNAGGVKSSMGYV</sequence>
<dbReference type="AlphaFoldDB" id="A0A4Y7PFR7"/>
<protein>
    <submittedName>
        <fullName evidence="2">Uncharacterized protein</fullName>
    </submittedName>
</protein>
<reference evidence="2 3" key="1">
    <citation type="submission" date="2018-06" db="EMBL/GenBank/DDBJ databases">
        <title>A transcriptomic atlas of mushroom development highlights an independent origin of complex multicellularity.</title>
        <authorList>
            <consortium name="DOE Joint Genome Institute"/>
            <person name="Krizsan K."/>
            <person name="Almasi E."/>
            <person name="Merenyi Z."/>
            <person name="Sahu N."/>
            <person name="Viragh M."/>
            <person name="Koszo T."/>
            <person name="Mondo S."/>
            <person name="Kiss B."/>
            <person name="Balint B."/>
            <person name="Kues U."/>
            <person name="Barry K."/>
            <person name="Hegedus J.C."/>
            <person name="Henrissat B."/>
            <person name="Johnson J."/>
            <person name="Lipzen A."/>
            <person name="Ohm R."/>
            <person name="Nagy I."/>
            <person name="Pangilinan J."/>
            <person name="Yan J."/>
            <person name="Xiong Y."/>
            <person name="Grigoriev I.V."/>
            <person name="Hibbett D.S."/>
            <person name="Nagy L.G."/>
        </authorList>
    </citation>
    <scope>NUCLEOTIDE SEQUENCE [LARGE SCALE GENOMIC DNA]</scope>
    <source>
        <strain evidence="2 3">SZMC22713</strain>
    </source>
</reference>
<organism evidence="2 3">
    <name type="scientific">Rickenella mellea</name>
    <dbReference type="NCBI Taxonomy" id="50990"/>
    <lineage>
        <taxon>Eukaryota</taxon>
        <taxon>Fungi</taxon>
        <taxon>Dikarya</taxon>
        <taxon>Basidiomycota</taxon>
        <taxon>Agaricomycotina</taxon>
        <taxon>Agaricomycetes</taxon>
        <taxon>Hymenochaetales</taxon>
        <taxon>Rickenellaceae</taxon>
        <taxon>Rickenella</taxon>
    </lineage>
</organism>
<evidence type="ECO:0000313" key="2">
    <source>
        <dbReference type="EMBL" id="TDL14217.1"/>
    </source>
</evidence>
<dbReference type="Proteomes" id="UP000294933">
    <property type="component" value="Unassembled WGS sequence"/>
</dbReference>
<name>A0A4Y7PFR7_9AGAM</name>
<dbReference type="EMBL" id="ML170370">
    <property type="protein sequence ID" value="TDL14217.1"/>
    <property type="molecule type" value="Genomic_DNA"/>
</dbReference>
<feature type="region of interest" description="Disordered" evidence="1">
    <location>
        <begin position="209"/>
        <end position="235"/>
    </location>
</feature>
<proteinExistence type="predicted"/>
<evidence type="ECO:0000313" key="3">
    <source>
        <dbReference type="Proteomes" id="UP000294933"/>
    </source>
</evidence>
<dbReference type="VEuPathDB" id="FungiDB:BD410DRAFT_865593"/>
<gene>
    <name evidence="2" type="ORF">BD410DRAFT_865593</name>
</gene>